<sequence length="120" mass="13415">MSANHAPCLSQLICAATPDPVEVEKAALRAKFVAASTALVTKAKCMPDDREDQWEEKGKVLPLVEHSRELDIDTKIDMTDGPVVAEADEAYEWWVVEEIAWLKVDEDIWMEEETSQGIEG</sequence>
<reference evidence="2" key="2">
    <citation type="submission" date="2015-01" db="EMBL/GenBank/DDBJ databases">
        <title>Evolutionary Origins and Diversification of the Mycorrhizal Mutualists.</title>
        <authorList>
            <consortium name="DOE Joint Genome Institute"/>
            <consortium name="Mycorrhizal Genomics Consortium"/>
            <person name="Kohler A."/>
            <person name="Kuo A."/>
            <person name="Nagy L.G."/>
            <person name="Floudas D."/>
            <person name="Copeland A."/>
            <person name="Barry K.W."/>
            <person name="Cichocki N."/>
            <person name="Veneault-Fourrey C."/>
            <person name="LaButti K."/>
            <person name="Lindquist E.A."/>
            <person name="Lipzen A."/>
            <person name="Lundell T."/>
            <person name="Morin E."/>
            <person name="Murat C."/>
            <person name="Riley R."/>
            <person name="Ohm R."/>
            <person name="Sun H."/>
            <person name="Tunlid A."/>
            <person name="Henrissat B."/>
            <person name="Grigoriev I.V."/>
            <person name="Hibbett D.S."/>
            <person name="Martin F."/>
        </authorList>
    </citation>
    <scope>NUCLEOTIDE SEQUENCE [LARGE SCALE GENOMIC DNA]</scope>
    <source>
        <strain evidence="2">Marx 270</strain>
    </source>
</reference>
<dbReference type="EMBL" id="KN832021">
    <property type="protein sequence ID" value="KIN97970.1"/>
    <property type="molecule type" value="Genomic_DNA"/>
</dbReference>
<name>A0A0C3NR33_PISTI</name>
<organism evidence="1 2">
    <name type="scientific">Pisolithus tinctorius Marx 270</name>
    <dbReference type="NCBI Taxonomy" id="870435"/>
    <lineage>
        <taxon>Eukaryota</taxon>
        <taxon>Fungi</taxon>
        <taxon>Dikarya</taxon>
        <taxon>Basidiomycota</taxon>
        <taxon>Agaricomycotina</taxon>
        <taxon>Agaricomycetes</taxon>
        <taxon>Agaricomycetidae</taxon>
        <taxon>Boletales</taxon>
        <taxon>Sclerodermatineae</taxon>
        <taxon>Pisolithaceae</taxon>
        <taxon>Pisolithus</taxon>
    </lineage>
</organism>
<protein>
    <submittedName>
        <fullName evidence="1">Uncharacterized protein</fullName>
    </submittedName>
</protein>
<gene>
    <name evidence="1" type="ORF">M404DRAFT_31800</name>
</gene>
<accession>A0A0C3NR33</accession>
<reference evidence="1 2" key="1">
    <citation type="submission" date="2014-04" db="EMBL/GenBank/DDBJ databases">
        <authorList>
            <consortium name="DOE Joint Genome Institute"/>
            <person name="Kuo A."/>
            <person name="Kohler A."/>
            <person name="Costa M.D."/>
            <person name="Nagy L.G."/>
            <person name="Floudas D."/>
            <person name="Copeland A."/>
            <person name="Barry K.W."/>
            <person name="Cichocki N."/>
            <person name="Veneault-Fourrey C."/>
            <person name="LaButti K."/>
            <person name="Lindquist E.A."/>
            <person name="Lipzen A."/>
            <person name="Lundell T."/>
            <person name="Morin E."/>
            <person name="Murat C."/>
            <person name="Sun H."/>
            <person name="Tunlid A."/>
            <person name="Henrissat B."/>
            <person name="Grigoriev I.V."/>
            <person name="Hibbett D.S."/>
            <person name="Martin F."/>
            <person name="Nordberg H.P."/>
            <person name="Cantor M.N."/>
            <person name="Hua S.X."/>
        </authorList>
    </citation>
    <scope>NUCLEOTIDE SEQUENCE [LARGE SCALE GENOMIC DNA]</scope>
    <source>
        <strain evidence="1 2">Marx 270</strain>
    </source>
</reference>
<dbReference type="HOGENOM" id="CLU_043974_2_1_1"/>
<evidence type="ECO:0000313" key="2">
    <source>
        <dbReference type="Proteomes" id="UP000054217"/>
    </source>
</evidence>
<keyword evidence="2" id="KW-1185">Reference proteome</keyword>
<dbReference type="AlphaFoldDB" id="A0A0C3NR33"/>
<evidence type="ECO:0000313" key="1">
    <source>
        <dbReference type="EMBL" id="KIN97970.1"/>
    </source>
</evidence>
<proteinExistence type="predicted"/>
<dbReference type="InParanoid" id="A0A0C3NR33"/>
<dbReference type="Proteomes" id="UP000054217">
    <property type="component" value="Unassembled WGS sequence"/>
</dbReference>
<dbReference type="OrthoDB" id="2701978at2759"/>